<dbReference type="InterPro" id="IPR043129">
    <property type="entry name" value="ATPase_NBD"/>
</dbReference>
<dbReference type="Gene3D" id="3.30.420.40">
    <property type="match status" value="1"/>
</dbReference>
<evidence type="ECO:0000313" key="3">
    <source>
        <dbReference type="Proteomes" id="UP000192247"/>
    </source>
</evidence>
<dbReference type="OrthoDB" id="5572108at2759"/>
<sequence length="120" mass="13224">MLDEAPWLVRLTEVVVIHPGSRNLRIGLASDPAPRTLPHCVARRRRRQTETAAQKTSPPRVPASYQYLPPVSTNNGILAMIDEKAKQLSGLLSNCLTSLGVQRYAVEQTRAIQVGTVNLQ</sequence>
<dbReference type="STRING" id="418985.A0A1V9X2P2"/>
<evidence type="ECO:0000256" key="1">
    <source>
        <dbReference type="SAM" id="MobiDB-lite"/>
    </source>
</evidence>
<gene>
    <name evidence="2" type="ORF">BIW11_13265</name>
</gene>
<keyword evidence="3" id="KW-1185">Reference proteome</keyword>
<dbReference type="InParanoid" id="A0A1V9X2P2"/>
<dbReference type="AlphaFoldDB" id="A0A1V9X2P2"/>
<dbReference type="Proteomes" id="UP000192247">
    <property type="component" value="Unassembled WGS sequence"/>
</dbReference>
<evidence type="ECO:0000313" key="2">
    <source>
        <dbReference type="EMBL" id="OQR67859.1"/>
    </source>
</evidence>
<feature type="region of interest" description="Disordered" evidence="1">
    <location>
        <begin position="36"/>
        <end position="66"/>
    </location>
</feature>
<name>A0A1V9X2P2_9ACAR</name>
<comment type="caution">
    <text evidence="2">The sequence shown here is derived from an EMBL/GenBank/DDBJ whole genome shotgun (WGS) entry which is preliminary data.</text>
</comment>
<dbReference type="EMBL" id="MNPL01027089">
    <property type="protein sequence ID" value="OQR67859.1"/>
    <property type="molecule type" value="Genomic_DNA"/>
</dbReference>
<protein>
    <submittedName>
        <fullName evidence="2">Actin-related protein 8-like</fullName>
    </submittedName>
</protein>
<feature type="non-terminal residue" evidence="2">
    <location>
        <position position="120"/>
    </location>
</feature>
<accession>A0A1V9X2P2</accession>
<organism evidence="2 3">
    <name type="scientific">Tropilaelaps mercedesae</name>
    <dbReference type="NCBI Taxonomy" id="418985"/>
    <lineage>
        <taxon>Eukaryota</taxon>
        <taxon>Metazoa</taxon>
        <taxon>Ecdysozoa</taxon>
        <taxon>Arthropoda</taxon>
        <taxon>Chelicerata</taxon>
        <taxon>Arachnida</taxon>
        <taxon>Acari</taxon>
        <taxon>Parasitiformes</taxon>
        <taxon>Mesostigmata</taxon>
        <taxon>Gamasina</taxon>
        <taxon>Dermanyssoidea</taxon>
        <taxon>Laelapidae</taxon>
        <taxon>Tropilaelaps</taxon>
    </lineage>
</organism>
<proteinExistence type="predicted"/>
<dbReference type="SUPFAM" id="SSF53067">
    <property type="entry name" value="Actin-like ATPase domain"/>
    <property type="match status" value="1"/>
</dbReference>
<reference evidence="2 3" key="1">
    <citation type="journal article" date="2017" name="Gigascience">
        <title>Draft genome of the honey bee ectoparasitic mite, Tropilaelaps mercedesae, is shaped by the parasitic life history.</title>
        <authorList>
            <person name="Dong X."/>
            <person name="Armstrong S.D."/>
            <person name="Xia D."/>
            <person name="Makepeace B.L."/>
            <person name="Darby A.C."/>
            <person name="Kadowaki T."/>
        </authorList>
    </citation>
    <scope>NUCLEOTIDE SEQUENCE [LARGE SCALE GENOMIC DNA]</scope>
    <source>
        <strain evidence="2">Wuxi-XJTLU</strain>
    </source>
</reference>